<dbReference type="EMBL" id="HBUF01353943">
    <property type="protein sequence ID" value="CAG6716099.1"/>
    <property type="molecule type" value="Transcribed_RNA"/>
</dbReference>
<proteinExistence type="predicted"/>
<evidence type="ECO:0000313" key="1">
    <source>
        <dbReference type="EMBL" id="CAG6716105.1"/>
    </source>
</evidence>
<name>A0A8D8Y2T9_9HEMI</name>
<dbReference type="EMBL" id="HBUF01353944">
    <property type="protein sequence ID" value="CAG6716105.1"/>
    <property type="molecule type" value="Transcribed_RNA"/>
</dbReference>
<protein>
    <submittedName>
        <fullName evidence="1">Uncharacterized protein</fullName>
    </submittedName>
</protein>
<dbReference type="AlphaFoldDB" id="A0A8D8Y2T9"/>
<accession>A0A8D8Y2T9</accession>
<dbReference type="PANTHER" id="PTHR47331:SF6">
    <property type="entry name" value="DOUBLECORTIN DOMAIN-CONTAINING PROTEIN"/>
    <property type="match status" value="1"/>
</dbReference>
<dbReference type="EMBL" id="HBUF01353945">
    <property type="protein sequence ID" value="CAG6716111.1"/>
    <property type="molecule type" value="Transcribed_RNA"/>
</dbReference>
<sequence length="113" mass="12716">MTICDLQEAENRLLKAVQQECLAKEIDNLQSNNLCTPSIQKLNPFLHNGLVLVGGRLSHSSLGYEQKHPVLLPSKHHVTVLLIEYYHRINLHTGPHLLLNTMLLCSSLSTIIE</sequence>
<reference evidence="1" key="1">
    <citation type="submission" date="2021-05" db="EMBL/GenBank/DDBJ databases">
        <authorList>
            <person name="Alioto T."/>
            <person name="Alioto T."/>
            <person name="Gomez Garrido J."/>
        </authorList>
    </citation>
    <scope>NUCLEOTIDE SEQUENCE</scope>
</reference>
<organism evidence="1">
    <name type="scientific">Cacopsylla melanoneura</name>
    <dbReference type="NCBI Taxonomy" id="428564"/>
    <lineage>
        <taxon>Eukaryota</taxon>
        <taxon>Metazoa</taxon>
        <taxon>Ecdysozoa</taxon>
        <taxon>Arthropoda</taxon>
        <taxon>Hexapoda</taxon>
        <taxon>Insecta</taxon>
        <taxon>Pterygota</taxon>
        <taxon>Neoptera</taxon>
        <taxon>Paraneoptera</taxon>
        <taxon>Hemiptera</taxon>
        <taxon>Sternorrhyncha</taxon>
        <taxon>Psylloidea</taxon>
        <taxon>Psyllidae</taxon>
        <taxon>Psyllinae</taxon>
        <taxon>Cacopsylla</taxon>
    </lineage>
</organism>
<dbReference type="PANTHER" id="PTHR47331">
    <property type="entry name" value="PHD-TYPE DOMAIN-CONTAINING PROTEIN"/>
    <property type="match status" value="1"/>
</dbReference>